<proteinExistence type="predicted"/>
<name>A0A1J5PEY8_9ZZZZ</name>
<dbReference type="AlphaFoldDB" id="A0A1J5PEY8"/>
<accession>A0A1J5PEY8</accession>
<evidence type="ECO:0000313" key="1">
    <source>
        <dbReference type="EMBL" id="OIQ70193.1"/>
    </source>
</evidence>
<dbReference type="EMBL" id="MLJW01004319">
    <property type="protein sequence ID" value="OIQ70193.1"/>
    <property type="molecule type" value="Genomic_DNA"/>
</dbReference>
<gene>
    <name evidence="1" type="ORF">GALL_481980</name>
</gene>
<comment type="caution">
    <text evidence="1">The sequence shown here is derived from an EMBL/GenBank/DDBJ whole genome shotgun (WGS) entry which is preliminary data.</text>
</comment>
<organism evidence="1">
    <name type="scientific">mine drainage metagenome</name>
    <dbReference type="NCBI Taxonomy" id="410659"/>
    <lineage>
        <taxon>unclassified sequences</taxon>
        <taxon>metagenomes</taxon>
        <taxon>ecological metagenomes</taxon>
    </lineage>
</organism>
<reference evidence="1" key="1">
    <citation type="submission" date="2016-10" db="EMBL/GenBank/DDBJ databases">
        <title>Sequence of Gallionella enrichment culture.</title>
        <authorList>
            <person name="Poehlein A."/>
            <person name="Muehling M."/>
            <person name="Daniel R."/>
        </authorList>
    </citation>
    <scope>NUCLEOTIDE SEQUENCE</scope>
</reference>
<protein>
    <submittedName>
        <fullName evidence="1">Uncharacterized protein</fullName>
    </submittedName>
</protein>
<sequence length="50" mass="5379">MIGSPGMPRLMVGMKSTWVLEWFAASGAATPSSAPWPKRSGVLEIFRSKA</sequence>